<feature type="transmembrane region" description="Helical" evidence="5">
    <location>
        <begin position="155"/>
        <end position="176"/>
    </location>
</feature>
<keyword evidence="8" id="KW-1185">Reference proteome</keyword>
<feature type="transmembrane region" description="Helical" evidence="5">
    <location>
        <begin position="79"/>
        <end position="96"/>
    </location>
</feature>
<gene>
    <name evidence="7" type="ORF">AB1207_16345</name>
</gene>
<organism evidence="7 8">
    <name type="scientific">Kineococcus endophyticus</name>
    <dbReference type="NCBI Taxonomy" id="1181883"/>
    <lineage>
        <taxon>Bacteria</taxon>
        <taxon>Bacillati</taxon>
        <taxon>Actinomycetota</taxon>
        <taxon>Actinomycetes</taxon>
        <taxon>Kineosporiales</taxon>
        <taxon>Kineosporiaceae</taxon>
        <taxon>Kineococcus</taxon>
    </lineage>
</organism>
<keyword evidence="3 5" id="KW-1133">Transmembrane helix</keyword>
<evidence type="ECO:0000256" key="4">
    <source>
        <dbReference type="ARBA" id="ARBA00023136"/>
    </source>
</evidence>
<feature type="domain" description="Mechanosensitive ion channel MscS" evidence="6">
    <location>
        <begin position="204"/>
        <end position="270"/>
    </location>
</feature>
<proteinExistence type="predicted"/>
<dbReference type="InterPro" id="IPR010920">
    <property type="entry name" value="LSM_dom_sf"/>
</dbReference>
<dbReference type="EMBL" id="JBFNQN010000011">
    <property type="protein sequence ID" value="MEW9266323.1"/>
    <property type="molecule type" value="Genomic_DNA"/>
</dbReference>
<accession>A0ABV3P9J3</accession>
<feature type="transmembrane region" description="Helical" evidence="5">
    <location>
        <begin position="33"/>
        <end position="58"/>
    </location>
</feature>
<dbReference type="InterPro" id="IPR023408">
    <property type="entry name" value="MscS_beta-dom_sf"/>
</dbReference>
<dbReference type="SUPFAM" id="SSF50182">
    <property type="entry name" value="Sm-like ribonucleoproteins"/>
    <property type="match status" value="1"/>
</dbReference>
<dbReference type="InterPro" id="IPR006685">
    <property type="entry name" value="MscS_channel_2nd"/>
</dbReference>
<evidence type="ECO:0000313" key="8">
    <source>
        <dbReference type="Proteomes" id="UP001555826"/>
    </source>
</evidence>
<evidence type="ECO:0000259" key="6">
    <source>
        <dbReference type="Pfam" id="PF00924"/>
    </source>
</evidence>
<evidence type="ECO:0000256" key="5">
    <source>
        <dbReference type="SAM" id="Phobius"/>
    </source>
</evidence>
<dbReference type="PANTHER" id="PTHR30566">
    <property type="entry name" value="YNAI-RELATED MECHANOSENSITIVE ION CHANNEL"/>
    <property type="match status" value="1"/>
</dbReference>
<keyword evidence="2 5" id="KW-0812">Transmembrane</keyword>
<reference evidence="7 8" key="1">
    <citation type="submission" date="2024-07" db="EMBL/GenBank/DDBJ databases">
        <authorList>
            <person name="Thanompreechachai J."/>
            <person name="Duangmal K."/>
        </authorList>
    </citation>
    <scope>NUCLEOTIDE SEQUENCE [LARGE SCALE GENOMIC DNA]</scope>
    <source>
        <strain evidence="7 8">KCTC 19886</strain>
    </source>
</reference>
<dbReference type="Gene3D" id="2.30.30.60">
    <property type="match status" value="1"/>
</dbReference>
<evidence type="ECO:0000256" key="1">
    <source>
        <dbReference type="ARBA" id="ARBA00004370"/>
    </source>
</evidence>
<comment type="subcellular location">
    <subcellularLocation>
        <location evidence="1">Membrane</location>
    </subcellularLocation>
</comment>
<dbReference type="Pfam" id="PF00924">
    <property type="entry name" value="MS_channel_2nd"/>
    <property type="match status" value="1"/>
</dbReference>
<dbReference type="RefSeq" id="WP_367639451.1">
    <property type="nucleotide sequence ID" value="NZ_JBFNQN010000011.1"/>
</dbReference>
<evidence type="ECO:0000256" key="3">
    <source>
        <dbReference type="ARBA" id="ARBA00022989"/>
    </source>
</evidence>
<feature type="transmembrane region" description="Helical" evidence="5">
    <location>
        <begin position="108"/>
        <end position="134"/>
    </location>
</feature>
<protein>
    <submittedName>
        <fullName evidence="7">Mechanosensitive ion channel domain-containing protein</fullName>
    </submittedName>
</protein>
<dbReference type="Gene3D" id="1.10.287.1260">
    <property type="match status" value="1"/>
</dbReference>
<sequence>MNLAYGGSGPQDVDVHTRPTAGVPIPFSISTSVWLTIGVALVAAALAATVGELVALGVRRLGRKHEILATLAQRGRRPLAGFLGTIAAIASLSIYTQPADWREPTLTVLRLVAVAFGAGLAIVAANVVQDVLLLRYRIDVADNRRQRQRRTQVALVKRLVVALIIVVAVAAMLLTIPGARGIGTSVLASAGLLSVVAGLAAQTSLANVFAGLQIAFTDAVRVDDVVVIEDEYGNIEDITLTYVVVRLWDQRRLILPSTYFTTTPFVNWTRNSADIIGAVELSVDWTVPVEQVRSRAERFVRAHELFNGQTFSVAVTETSPQAVTLRVLVSADSGGDLFDLRCAVREDLVGFLQREHPDALPKVRLVSPGSDSLVHAPAHVPAQVAHRS</sequence>
<evidence type="ECO:0000313" key="7">
    <source>
        <dbReference type="EMBL" id="MEW9266323.1"/>
    </source>
</evidence>
<comment type="caution">
    <text evidence="7">The sequence shown here is derived from an EMBL/GenBank/DDBJ whole genome shotgun (WGS) entry which is preliminary data.</text>
</comment>
<feature type="transmembrane region" description="Helical" evidence="5">
    <location>
        <begin position="182"/>
        <end position="201"/>
    </location>
</feature>
<keyword evidence="4 5" id="KW-0472">Membrane</keyword>
<evidence type="ECO:0000256" key="2">
    <source>
        <dbReference type="ARBA" id="ARBA00022692"/>
    </source>
</evidence>
<dbReference type="Proteomes" id="UP001555826">
    <property type="component" value="Unassembled WGS sequence"/>
</dbReference>
<dbReference type="PANTHER" id="PTHR30566:SF25">
    <property type="entry name" value="INNER MEMBRANE PROTEIN"/>
    <property type="match status" value="1"/>
</dbReference>
<name>A0ABV3P9J3_9ACTN</name>